<keyword evidence="2" id="KW-1185">Reference proteome</keyword>
<proteinExistence type="predicted"/>
<sequence length="118" mass="12540">MRLVIVGGAVIVTTALVAVGLAVRRTEHQDPGEKVPQPHRAATAFPRPAAGQPRWAVPDHHWTALSKAWTDEGPGPYGSGGDTDSTRLVSDGKRAIAYEAGVVTAYDDGRGHPLVRRL</sequence>
<gene>
    <name evidence="1" type="ORF">GCM10023196_079850</name>
</gene>
<accession>A0ABP8UN04</accession>
<reference evidence="2" key="1">
    <citation type="journal article" date="2019" name="Int. J. Syst. Evol. Microbiol.">
        <title>The Global Catalogue of Microorganisms (GCM) 10K type strain sequencing project: providing services to taxonomists for standard genome sequencing and annotation.</title>
        <authorList>
            <consortium name="The Broad Institute Genomics Platform"/>
            <consortium name="The Broad Institute Genome Sequencing Center for Infectious Disease"/>
            <person name="Wu L."/>
            <person name="Ma J."/>
        </authorList>
    </citation>
    <scope>NUCLEOTIDE SEQUENCE [LARGE SCALE GENOMIC DNA]</scope>
    <source>
        <strain evidence="2">JCM 17939</strain>
    </source>
</reference>
<dbReference type="EMBL" id="BAABHK010000015">
    <property type="protein sequence ID" value="GAA4635228.1"/>
    <property type="molecule type" value="Genomic_DNA"/>
</dbReference>
<comment type="caution">
    <text evidence="1">The sequence shown here is derived from an EMBL/GenBank/DDBJ whole genome shotgun (WGS) entry which is preliminary data.</text>
</comment>
<organism evidence="1 2">
    <name type="scientific">Actinoallomurus vinaceus</name>
    <dbReference type="NCBI Taxonomy" id="1080074"/>
    <lineage>
        <taxon>Bacteria</taxon>
        <taxon>Bacillati</taxon>
        <taxon>Actinomycetota</taxon>
        <taxon>Actinomycetes</taxon>
        <taxon>Streptosporangiales</taxon>
        <taxon>Thermomonosporaceae</taxon>
        <taxon>Actinoallomurus</taxon>
    </lineage>
</organism>
<dbReference type="Proteomes" id="UP001501442">
    <property type="component" value="Unassembled WGS sequence"/>
</dbReference>
<name>A0ABP8UN04_9ACTN</name>
<evidence type="ECO:0000313" key="2">
    <source>
        <dbReference type="Proteomes" id="UP001501442"/>
    </source>
</evidence>
<evidence type="ECO:0000313" key="1">
    <source>
        <dbReference type="EMBL" id="GAA4635228.1"/>
    </source>
</evidence>
<protein>
    <submittedName>
        <fullName evidence="1">Uncharacterized protein</fullName>
    </submittedName>
</protein>